<sequence>MTDGLVAYCGNDNSKLAFGKVGEEEMAGGVGLGLDGGSLQGEGDIRQVFLTVLVEYVTDEVGIRFVQLIVTDFVYIVGKNSLGLERKSGTKEYGIKNFHFIQLIVCVL</sequence>
<evidence type="ECO:0000313" key="1">
    <source>
        <dbReference type="EMBL" id="EJW98316.1"/>
    </source>
</evidence>
<dbReference type="AlphaFoldDB" id="J9FTN3"/>
<accession>J9FTN3</accession>
<organism evidence="1">
    <name type="scientific">gut metagenome</name>
    <dbReference type="NCBI Taxonomy" id="749906"/>
    <lineage>
        <taxon>unclassified sequences</taxon>
        <taxon>metagenomes</taxon>
        <taxon>organismal metagenomes</taxon>
    </lineage>
</organism>
<proteinExistence type="predicted"/>
<comment type="caution">
    <text evidence="1">The sequence shown here is derived from an EMBL/GenBank/DDBJ whole genome shotgun (WGS) entry which is preliminary data.</text>
</comment>
<protein>
    <submittedName>
        <fullName evidence="1">Uncharacterized protein</fullName>
    </submittedName>
</protein>
<name>J9FTN3_9ZZZZ</name>
<dbReference type="EMBL" id="AMCI01004322">
    <property type="protein sequence ID" value="EJW98316.1"/>
    <property type="molecule type" value="Genomic_DNA"/>
</dbReference>
<gene>
    <name evidence="1" type="ORF">EVA_13587</name>
</gene>
<reference evidence="1" key="1">
    <citation type="journal article" date="2012" name="PLoS ONE">
        <title>Gene sets for utilization of primary and secondary nutrition supplies in the distal gut of endangered iberian lynx.</title>
        <authorList>
            <person name="Alcaide M."/>
            <person name="Messina E."/>
            <person name="Richter M."/>
            <person name="Bargiela R."/>
            <person name="Peplies J."/>
            <person name="Huws S.A."/>
            <person name="Newbold C.J."/>
            <person name="Golyshin P.N."/>
            <person name="Simon M.A."/>
            <person name="Lopez G."/>
            <person name="Yakimov M.M."/>
            <person name="Ferrer M."/>
        </authorList>
    </citation>
    <scope>NUCLEOTIDE SEQUENCE</scope>
</reference>